<dbReference type="Proteomes" id="UP000265520">
    <property type="component" value="Unassembled WGS sequence"/>
</dbReference>
<proteinExistence type="predicted"/>
<feature type="non-terminal residue" evidence="1">
    <location>
        <position position="125"/>
    </location>
</feature>
<gene>
    <name evidence="1" type="ORF">A2U01_0007066</name>
</gene>
<dbReference type="SUPFAM" id="SSF47923">
    <property type="entry name" value="Ypt/Rab-GAP domain of gyp1p"/>
    <property type="match status" value="1"/>
</dbReference>
<accession>A0A392MFE2</accession>
<dbReference type="AlphaFoldDB" id="A0A392MFE2"/>
<reference evidence="1 2" key="1">
    <citation type="journal article" date="2018" name="Front. Plant Sci.">
        <title>Red Clover (Trifolium pratense) and Zigzag Clover (T. medium) - A Picture of Genomic Similarities and Differences.</title>
        <authorList>
            <person name="Dluhosova J."/>
            <person name="Istvanek J."/>
            <person name="Nedelnik J."/>
            <person name="Repkova J."/>
        </authorList>
    </citation>
    <scope>NUCLEOTIDE SEQUENCE [LARGE SCALE GENOMIC DNA]</scope>
    <source>
        <strain evidence="2">cv. 10/8</strain>
        <tissue evidence="1">Leaf</tissue>
    </source>
</reference>
<dbReference type="InterPro" id="IPR035969">
    <property type="entry name" value="Rab-GAP_TBC_sf"/>
</dbReference>
<evidence type="ECO:0000313" key="2">
    <source>
        <dbReference type="Proteomes" id="UP000265520"/>
    </source>
</evidence>
<dbReference type="EMBL" id="LXQA010009935">
    <property type="protein sequence ID" value="MCH86212.1"/>
    <property type="molecule type" value="Genomic_DNA"/>
</dbReference>
<feature type="non-terminal residue" evidence="1">
    <location>
        <position position="1"/>
    </location>
</feature>
<name>A0A392MFE2_9FABA</name>
<evidence type="ECO:0000313" key="1">
    <source>
        <dbReference type="EMBL" id="MCH86212.1"/>
    </source>
</evidence>
<protein>
    <submittedName>
        <fullName evidence="1">Small G protein signaling modulator 1-like</fullName>
    </submittedName>
</protein>
<sequence>GIDPSIRPEVWEFLLGCYALSSTAEYRSRLRAARRELYRDLVKQCQAMHSSVGTGSLAYIVGSKVMDMRTSSKDERKIEAKLERSTSNDNDVEVEQCHGRSIICAEAANTNHHESSDNWADELDL</sequence>
<organism evidence="1 2">
    <name type="scientific">Trifolium medium</name>
    <dbReference type="NCBI Taxonomy" id="97028"/>
    <lineage>
        <taxon>Eukaryota</taxon>
        <taxon>Viridiplantae</taxon>
        <taxon>Streptophyta</taxon>
        <taxon>Embryophyta</taxon>
        <taxon>Tracheophyta</taxon>
        <taxon>Spermatophyta</taxon>
        <taxon>Magnoliopsida</taxon>
        <taxon>eudicotyledons</taxon>
        <taxon>Gunneridae</taxon>
        <taxon>Pentapetalae</taxon>
        <taxon>rosids</taxon>
        <taxon>fabids</taxon>
        <taxon>Fabales</taxon>
        <taxon>Fabaceae</taxon>
        <taxon>Papilionoideae</taxon>
        <taxon>50 kb inversion clade</taxon>
        <taxon>NPAAA clade</taxon>
        <taxon>Hologalegina</taxon>
        <taxon>IRL clade</taxon>
        <taxon>Trifolieae</taxon>
        <taxon>Trifolium</taxon>
    </lineage>
</organism>
<comment type="caution">
    <text evidence="1">The sequence shown here is derived from an EMBL/GenBank/DDBJ whole genome shotgun (WGS) entry which is preliminary data.</text>
</comment>
<keyword evidence="2" id="KW-1185">Reference proteome</keyword>